<evidence type="ECO:0000313" key="1">
    <source>
        <dbReference type="EMBL" id="RXK62417.1"/>
    </source>
</evidence>
<protein>
    <submittedName>
        <fullName evidence="1">Uncharacterized protein</fullName>
    </submittedName>
</protein>
<sequence>MATVVAFAQNPVGVWEGSFFLQGDKKNKMNVRLELMETDTELVGIISTRGYNKGTVYGCDYLVSGRMNQKGVRLIRKNVRRGVAMTTQDCSFFQRLELNFSNAGNDTLVNCKWIWANEEGDLFTAKKTDSAVSESAKEEVETYLEEVYTSIELAGIMLQPEERLYQKIAEIEVDSSELVIDISSVEKNINDSVTILLNDEPVAEAFSLYKKPLRIRVHKVQPGRSDIIVINQSQSKSKLSLQITVKQKELVKEYKIEPGFVRNIMLVLVQKQE</sequence>
<reference evidence="1 2" key="1">
    <citation type="submission" date="2019-01" db="EMBL/GenBank/DDBJ databases">
        <title>Lacibacter sp. strain TTM-7.</title>
        <authorList>
            <person name="Chen W.-M."/>
        </authorList>
    </citation>
    <scope>NUCLEOTIDE SEQUENCE [LARGE SCALE GENOMIC DNA]</scope>
    <source>
        <strain evidence="1 2">TTM-7</strain>
    </source>
</reference>
<evidence type="ECO:0000313" key="2">
    <source>
        <dbReference type="Proteomes" id="UP000290204"/>
    </source>
</evidence>
<dbReference type="RefSeq" id="WP_129129788.1">
    <property type="nucleotide sequence ID" value="NZ_SDHW01000001.1"/>
</dbReference>
<dbReference type="OrthoDB" id="9829237at2"/>
<proteinExistence type="predicted"/>
<keyword evidence="2" id="KW-1185">Reference proteome</keyword>
<comment type="caution">
    <text evidence="1">The sequence shown here is derived from an EMBL/GenBank/DDBJ whole genome shotgun (WGS) entry which is preliminary data.</text>
</comment>
<accession>A0A4Q1CMV4</accession>
<dbReference type="Proteomes" id="UP000290204">
    <property type="component" value="Unassembled WGS sequence"/>
</dbReference>
<name>A0A4Q1CMV4_9BACT</name>
<dbReference type="EMBL" id="SDHW01000001">
    <property type="protein sequence ID" value="RXK62417.1"/>
    <property type="molecule type" value="Genomic_DNA"/>
</dbReference>
<gene>
    <name evidence="1" type="ORF">ESA94_05255</name>
</gene>
<dbReference type="AlphaFoldDB" id="A0A4Q1CMV4"/>
<organism evidence="1 2">
    <name type="scientific">Lacibacter luteus</name>
    <dbReference type="NCBI Taxonomy" id="2508719"/>
    <lineage>
        <taxon>Bacteria</taxon>
        <taxon>Pseudomonadati</taxon>
        <taxon>Bacteroidota</taxon>
        <taxon>Chitinophagia</taxon>
        <taxon>Chitinophagales</taxon>
        <taxon>Chitinophagaceae</taxon>
        <taxon>Lacibacter</taxon>
    </lineage>
</organism>